<dbReference type="Proteomes" id="UP001307889">
    <property type="component" value="Chromosome 4"/>
</dbReference>
<accession>A0ABN7AN15</accession>
<evidence type="ECO:0000313" key="1">
    <source>
        <dbReference type="EMBL" id="BES93338.1"/>
    </source>
</evidence>
<organism evidence="1 2">
    <name type="scientific">Nesidiocoris tenuis</name>
    <dbReference type="NCBI Taxonomy" id="355587"/>
    <lineage>
        <taxon>Eukaryota</taxon>
        <taxon>Metazoa</taxon>
        <taxon>Ecdysozoa</taxon>
        <taxon>Arthropoda</taxon>
        <taxon>Hexapoda</taxon>
        <taxon>Insecta</taxon>
        <taxon>Pterygota</taxon>
        <taxon>Neoptera</taxon>
        <taxon>Paraneoptera</taxon>
        <taxon>Hemiptera</taxon>
        <taxon>Heteroptera</taxon>
        <taxon>Panheteroptera</taxon>
        <taxon>Cimicomorpha</taxon>
        <taxon>Miridae</taxon>
        <taxon>Dicyphina</taxon>
        <taxon>Nesidiocoris</taxon>
    </lineage>
</organism>
<protein>
    <submittedName>
        <fullName evidence="1">Uncharacterized protein</fullName>
    </submittedName>
</protein>
<sequence>MKGCLLKVQHFPSITFFPHMTENWELKIGLLGSSVPVSFLGWNDGVNEAISSNAAGELLERSFTLFHLQFDKGLSYHTANLTFIRSAVY</sequence>
<dbReference type="EMBL" id="AP028912">
    <property type="protein sequence ID" value="BES93338.1"/>
    <property type="molecule type" value="Genomic_DNA"/>
</dbReference>
<name>A0ABN7AN15_9HEMI</name>
<proteinExistence type="predicted"/>
<evidence type="ECO:0000313" key="2">
    <source>
        <dbReference type="Proteomes" id="UP001307889"/>
    </source>
</evidence>
<keyword evidence="2" id="KW-1185">Reference proteome</keyword>
<reference evidence="1 2" key="1">
    <citation type="submission" date="2023-09" db="EMBL/GenBank/DDBJ databases">
        <title>Nesidiocoris tenuis whole genome shotgun sequence.</title>
        <authorList>
            <person name="Shibata T."/>
            <person name="Shimoda M."/>
            <person name="Kobayashi T."/>
            <person name="Uehara T."/>
        </authorList>
    </citation>
    <scope>NUCLEOTIDE SEQUENCE [LARGE SCALE GENOMIC DNA]</scope>
    <source>
        <strain evidence="1 2">Japan</strain>
    </source>
</reference>
<gene>
    <name evidence="1" type="ORF">NTJ_06148</name>
</gene>